<keyword evidence="13" id="KW-1185">Reference proteome</keyword>
<dbReference type="GO" id="GO:0005524">
    <property type="term" value="F:ATP binding"/>
    <property type="evidence" value="ECO:0007669"/>
    <property type="project" value="UniProtKB-UniRule"/>
</dbReference>
<sequence length="195" mass="21995">MSAEQVSGRGRLIVFSAPSGTGKSTVAKLVMERLGSLEFSVSATTRQMRPGERDGVDYHFLSREEFEKKIAENGFIEHEFFFGNFYGTLLDKTREAIDAGRNLLFDLDVKGALNLKKIFGERALLVFLKPPSMDELARRLQSRQSESAEALKTRLERAEMELSHANQFDFVVVNDDLERTVDLVASEIARFLPQS</sequence>
<dbReference type="OrthoDB" id="9808150at2"/>
<dbReference type="GO" id="GO:0005829">
    <property type="term" value="C:cytosol"/>
    <property type="evidence" value="ECO:0007669"/>
    <property type="project" value="TreeGrafter"/>
</dbReference>
<organism evidence="12 13">
    <name type="scientific">Chlorobaculum limnaeum</name>
    <dbReference type="NCBI Taxonomy" id="274537"/>
    <lineage>
        <taxon>Bacteria</taxon>
        <taxon>Pseudomonadati</taxon>
        <taxon>Chlorobiota</taxon>
        <taxon>Chlorobiia</taxon>
        <taxon>Chlorobiales</taxon>
        <taxon>Chlorobiaceae</taxon>
        <taxon>Chlorobaculum</taxon>
    </lineage>
</organism>
<accession>A0A1D8D4T5</accession>
<dbReference type="PROSITE" id="PS50052">
    <property type="entry name" value="GUANYLATE_KINASE_2"/>
    <property type="match status" value="1"/>
</dbReference>
<dbReference type="AlphaFoldDB" id="A0A1D8D4T5"/>
<comment type="catalytic activity">
    <reaction evidence="9">
        <text>GMP + ATP = GDP + ADP</text>
        <dbReference type="Rhea" id="RHEA:20780"/>
        <dbReference type="ChEBI" id="CHEBI:30616"/>
        <dbReference type="ChEBI" id="CHEBI:58115"/>
        <dbReference type="ChEBI" id="CHEBI:58189"/>
        <dbReference type="ChEBI" id="CHEBI:456216"/>
        <dbReference type="EC" id="2.7.4.8"/>
    </reaction>
</comment>
<evidence type="ECO:0000313" key="12">
    <source>
        <dbReference type="EMBL" id="AOS82868.1"/>
    </source>
</evidence>
<dbReference type="Gene3D" id="3.40.50.300">
    <property type="entry name" value="P-loop containing nucleotide triphosphate hydrolases"/>
    <property type="match status" value="1"/>
</dbReference>
<keyword evidence="7 9" id="KW-0067">ATP-binding</keyword>
<dbReference type="RefSeq" id="WP_069808599.1">
    <property type="nucleotide sequence ID" value="NZ_CP017305.1"/>
</dbReference>
<dbReference type="STRING" id="274537.BIU88_01095"/>
<protein>
    <recommendedName>
        <fullName evidence="3 9">Guanylate kinase</fullName>
        <ecNumber evidence="2 9">2.7.4.8</ecNumber>
    </recommendedName>
    <alternativeName>
        <fullName evidence="8 9">GMP kinase</fullName>
    </alternativeName>
</protein>
<dbReference type="EMBL" id="CP017305">
    <property type="protein sequence ID" value="AOS82868.1"/>
    <property type="molecule type" value="Genomic_DNA"/>
</dbReference>
<comment type="function">
    <text evidence="9">Essential for recycling GMP and indirectly, cGMP.</text>
</comment>
<dbReference type="Pfam" id="PF00625">
    <property type="entry name" value="Guanylate_kin"/>
    <property type="match status" value="1"/>
</dbReference>
<feature type="coiled-coil region" evidence="10">
    <location>
        <begin position="141"/>
        <end position="168"/>
    </location>
</feature>
<dbReference type="PROSITE" id="PS00856">
    <property type="entry name" value="GUANYLATE_KINASE_1"/>
    <property type="match status" value="1"/>
</dbReference>
<evidence type="ECO:0000256" key="1">
    <source>
        <dbReference type="ARBA" id="ARBA00005790"/>
    </source>
</evidence>
<dbReference type="InterPro" id="IPR008144">
    <property type="entry name" value="Guanylate_kin-like_dom"/>
</dbReference>
<keyword evidence="4 9" id="KW-0808">Transferase</keyword>
<feature type="domain" description="Guanylate kinase-like" evidence="11">
    <location>
        <begin position="10"/>
        <end position="189"/>
    </location>
</feature>
<dbReference type="InterPro" id="IPR027417">
    <property type="entry name" value="P-loop_NTPase"/>
</dbReference>
<evidence type="ECO:0000259" key="11">
    <source>
        <dbReference type="PROSITE" id="PS50052"/>
    </source>
</evidence>
<dbReference type="PANTHER" id="PTHR23117:SF13">
    <property type="entry name" value="GUANYLATE KINASE"/>
    <property type="match status" value="1"/>
</dbReference>
<dbReference type="HAMAP" id="MF_00328">
    <property type="entry name" value="Guanylate_kinase"/>
    <property type="match status" value="1"/>
</dbReference>
<comment type="subcellular location">
    <subcellularLocation>
        <location evidence="9">Cytoplasm</location>
    </subcellularLocation>
</comment>
<name>A0A1D8D4T5_CHLLM</name>
<dbReference type="EC" id="2.7.4.8" evidence="2 9"/>
<feature type="binding site" evidence="9">
    <location>
        <begin position="17"/>
        <end position="24"/>
    </location>
    <ligand>
        <name>ATP</name>
        <dbReference type="ChEBI" id="CHEBI:30616"/>
    </ligand>
</feature>
<reference evidence="12" key="1">
    <citation type="submission" date="2016-09" db="EMBL/GenBank/DDBJ databases">
        <title>Genome sequence of Chlorobaculum limnaeum.</title>
        <authorList>
            <person name="Liu Z."/>
            <person name="Tank M."/>
            <person name="Bryant D.A."/>
        </authorList>
    </citation>
    <scope>NUCLEOTIDE SEQUENCE [LARGE SCALE GENOMIC DNA]</scope>
    <source>
        <strain evidence="12">DSM 1677</strain>
    </source>
</reference>
<evidence type="ECO:0000313" key="13">
    <source>
        <dbReference type="Proteomes" id="UP000095185"/>
    </source>
</evidence>
<dbReference type="GO" id="GO:0004385">
    <property type="term" value="F:GMP kinase activity"/>
    <property type="evidence" value="ECO:0007669"/>
    <property type="project" value="UniProtKB-UniRule"/>
</dbReference>
<dbReference type="KEGG" id="clz:BIU88_01095"/>
<dbReference type="CDD" id="cd00071">
    <property type="entry name" value="GMPK"/>
    <property type="match status" value="1"/>
</dbReference>
<evidence type="ECO:0000256" key="2">
    <source>
        <dbReference type="ARBA" id="ARBA00012961"/>
    </source>
</evidence>
<evidence type="ECO:0000256" key="6">
    <source>
        <dbReference type="ARBA" id="ARBA00022777"/>
    </source>
</evidence>
<proteinExistence type="inferred from homology"/>
<dbReference type="SUPFAM" id="SSF52540">
    <property type="entry name" value="P-loop containing nucleoside triphosphate hydrolases"/>
    <property type="match status" value="1"/>
</dbReference>
<evidence type="ECO:0000256" key="8">
    <source>
        <dbReference type="ARBA" id="ARBA00030128"/>
    </source>
</evidence>
<dbReference type="InterPro" id="IPR020590">
    <property type="entry name" value="Guanylate_kinase_CS"/>
</dbReference>
<dbReference type="PANTHER" id="PTHR23117">
    <property type="entry name" value="GUANYLATE KINASE-RELATED"/>
    <property type="match status" value="1"/>
</dbReference>
<gene>
    <name evidence="9" type="primary">gmk</name>
    <name evidence="12" type="ORF">BIU88_01095</name>
</gene>
<dbReference type="FunFam" id="3.30.63.10:FF:000002">
    <property type="entry name" value="Guanylate kinase 1"/>
    <property type="match status" value="1"/>
</dbReference>
<dbReference type="Gene3D" id="3.30.63.10">
    <property type="entry name" value="Guanylate Kinase phosphate binding domain"/>
    <property type="match status" value="1"/>
</dbReference>
<evidence type="ECO:0000256" key="5">
    <source>
        <dbReference type="ARBA" id="ARBA00022741"/>
    </source>
</evidence>
<dbReference type="Proteomes" id="UP000095185">
    <property type="component" value="Chromosome"/>
</dbReference>
<evidence type="ECO:0000256" key="9">
    <source>
        <dbReference type="HAMAP-Rule" id="MF_00328"/>
    </source>
</evidence>
<dbReference type="InterPro" id="IPR017665">
    <property type="entry name" value="Guanylate_kinase"/>
</dbReference>
<keyword evidence="10" id="KW-0175">Coiled coil</keyword>
<evidence type="ECO:0000256" key="7">
    <source>
        <dbReference type="ARBA" id="ARBA00022840"/>
    </source>
</evidence>
<keyword evidence="6 9" id="KW-0418">Kinase</keyword>
<dbReference type="NCBIfam" id="TIGR03263">
    <property type="entry name" value="guanyl_kin"/>
    <property type="match status" value="1"/>
</dbReference>
<dbReference type="SMART" id="SM00072">
    <property type="entry name" value="GuKc"/>
    <property type="match status" value="1"/>
</dbReference>
<evidence type="ECO:0000256" key="10">
    <source>
        <dbReference type="SAM" id="Coils"/>
    </source>
</evidence>
<keyword evidence="5 9" id="KW-0547">Nucleotide-binding</keyword>
<comment type="similarity">
    <text evidence="1 9">Belongs to the guanylate kinase family.</text>
</comment>
<keyword evidence="9" id="KW-0963">Cytoplasm</keyword>
<evidence type="ECO:0000256" key="4">
    <source>
        <dbReference type="ARBA" id="ARBA00022679"/>
    </source>
</evidence>
<evidence type="ECO:0000256" key="3">
    <source>
        <dbReference type="ARBA" id="ARBA00016296"/>
    </source>
</evidence>
<dbReference type="InterPro" id="IPR008145">
    <property type="entry name" value="GK/Ca_channel_bsu"/>
</dbReference>